<dbReference type="SUPFAM" id="SSF51445">
    <property type="entry name" value="(Trans)glycosidases"/>
    <property type="match status" value="1"/>
</dbReference>
<dbReference type="InterPro" id="IPR051923">
    <property type="entry name" value="Glycosyl_Hydrolase_39"/>
</dbReference>
<accession>A0A1C3SZD2</accession>
<dbReference type="GO" id="GO:0000272">
    <property type="term" value="P:polysaccharide catabolic process"/>
    <property type="evidence" value="ECO:0007669"/>
    <property type="project" value="InterPro"/>
</dbReference>
<reference evidence="5" key="1">
    <citation type="submission" date="2016-07" db="EMBL/GenBank/DDBJ databases">
        <authorList>
            <person name="Informatics P."/>
        </authorList>
    </citation>
    <scope>NUCLEOTIDE SEQUENCE</scope>
    <source>
        <strain evidence="5">KSB2_3A</strain>
    </source>
</reference>
<dbReference type="InterPro" id="IPR017853">
    <property type="entry name" value="GH"/>
</dbReference>
<protein>
    <submittedName>
        <fullName evidence="5">Glycosyl hydrolase</fullName>
    </submittedName>
</protein>
<comment type="similarity">
    <text evidence="3">Belongs to the glycosyl hydrolase 5 (cellulase A) family.</text>
</comment>
<dbReference type="Gene3D" id="3.20.20.80">
    <property type="entry name" value="Glycosidases"/>
    <property type="match status" value="1"/>
</dbReference>
<reference evidence="5" key="2">
    <citation type="submission" date="2016-08" db="EMBL/GenBank/DDBJ databases">
        <title>Klebsiella loci capsule.</title>
        <authorList>
            <person name="Holt K.E."/>
            <person name="Thomson N.R."/>
        </authorList>
    </citation>
    <scope>NUCLEOTIDE SEQUENCE</scope>
    <source>
        <strain evidence="5">KSB2_3A</strain>
    </source>
</reference>
<dbReference type="AlphaFoldDB" id="A0A1C3SZD2"/>
<evidence type="ECO:0000256" key="1">
    <source>
        <dbReference type="ARBA" id="ARBA00022801"/>
    </source>
</evidence>
<name>A0A1C3SZD2_KLEPN</name>
<evidence type="ECO:0000259" key="4">
    <source>
        <dbReference type="Pfam" id="PF00150"/>
    </source>
</evidence>
<dbReference type="EMBL" id="LT603714">
    <property type="protein sequence ID" value="SCA95949.1"/>
    <property type="molecule type" value="Genomic_DNA"/>
</dbReference>
<evidence type="ECO:0000256" key="2">
    <source>
        <dbReference type="ARBA" id="ARBA00023295"/>
    </source>
</evidence>
<dbReference type="GO" id="GO:0004553">
    <property type="term" value="F:hydrolase activity, hydrolyzing O-glycosyl compounds"/>
    <property type="evidence" value="ECO:0007669"/>
    <property type="project" value="InterPro"/>
</dbReference>
<dbReference type="Pfam" id="PF00150">
    <property type="entry name" value="Cellulase"/>
    <property type="match status" value="1"/>
</dbReference>
<evidence type="ECO:0000256" key="3">
    <source>
        <dbReference type="RuleBase" id="RU361153"/>
    </source>
</evidence>
<organism evidence="5">
    <name type="scientific">Klebsiella pneumoniae</name>
    <dbReference type="NCBI Taxonomy" id="573"/>
    <lineage>
        <taxon>Bacteria</taxon>
        <taxon>Pseudomonadati</taxon>
        <taxon>Pseudomonadota</taxon>
        <taxon>Gammaproteobacteria</taxon>
        <taxon>Enterobacterales</taxon>
        <taxon>Enterobacteriaceae</taxon>
        <taxon>Klebsiella/Raoultella group</taxon>
        <taxon>Klebsiella</taxon>
        <taxon>Klebsiella pneumoniae complex</taxon>
    </lineage>
</organism>
<gene>
    <name evidence="5" type="primary">wcuC</name>
    <name evidence="5" type="synonym">KL138_00012</name>
</gene>
<feature type="domain" description="Glycoside hydrolase family 5" evidence="4">
    <location>
        <begin position="34"/>
        <end position="287"/>
    </location>
</feature>
<dbReference type="PANTHER" id="PTHR12631:SF10">
    <property type="entry name" value="BETA-XYLOSIDASE-LIKE PROTEIN-RELATED"/>
    <property type="match status" value="1"/>
</dbReference>
<dbReference type="PANTHER" id="PTHR12631">
    <property type="entry name" value="ALPHA-L-IDURONIDASE"/>
    <property type="match status" value="1"/>
</dbReference>
<keyword evidence="1 3" id="KW-0378">Hydrolase</keyword>
<dbReference type="InterPro" id="IPR001547">
    <property type="entry name" value="Glyco_hydro_5"/>
</dbReference>
<sequence>MWMLRVFFSVILFFIINATSHAFERGVGIHPNNFKNNTEHYLELMKTLGFSSFRTDYNWSGIEKKRKQYMPSNMRLEDTLQKSFSYGFIPILILNNTNDLYGSDKPVTDEQITAFSDYAAWTAMHFKNEKVIFEIWNEWSHSDAKKKSPPNVIKLSASQYLKLVIATSKKIKMVKPDAIVIAGGFNPYNKYEMQWARSLVSMGVMEYIDGLSVHPYNYFIKPLPTPFETIRTLTYAKEQLNKLKKNNNDIYIYVTEFGIPTYAKSRFNKSFIQKYEYSLVTLAKNTGFIKGIWWYDLFNDGNDYGNIENNFGLYDQNFHETKFMMNNINEGFIKNLP</sequence>
<proteinExistence type="inferred from homology"/>
<evidence type="ECO:0000313" key="5">
    <source>
        <dbReference type="EMBL" id="SCA95949.1"/>
    </source>
</evidence>
<keyword evidence="2 3" id="KW-0326">Glycosidase</keyword>